<evidence type="ECO:0000313" key="11">
    <source>
        <dbReference type="Proteomes" id="UP000587462"/>
    </source>
</evidence>
<dbReference type="InterPro" id="IPR050171">
    <property type="entry name" value="MFS_Transporters"/>
</dbReference>
<feature type="transmembrane region" description="Helical" evidence="8">
    <location>
        <begin position="231"/>
        <end position="251"/>
    </location>
</feature>
<keyword evidence="6 8" id="KW-1133">Transmembrane helix</keyword>
<reference evidence="10 11" key="1">
    <citation type="submission" date="2020-04" db="EMBL/GenBank/DDBJ databases">
        <title>Draft Genome Sequence of Streptomyces morookaense DSM 40503, an 8-azaguanine-producing strain.</title>
        <authorList>
            <person name="Qi J."/>
            <person name="Gao J.-M."/>
        </authorList>
    </citation>
    <scope>NUCLEOTIDE SEQUENCE [LARGE SCALE GENOMIC DNA]</scope>
    <source>
        <strain evidence="10 11">DSM 40503</strain>
    </source>
</reference>
<evidence type="ECO:0000256" key="5">
    <source>
        <dbReference type="ARBA" id="ARBA00022692"/>
    </source>
</evidence>
<organism evidence="10 11">
    <name type="scientific">Streptomyces morookaense</name>
    <name type="common">Streptoverticillium morookaense</name>
    <dbReference type="NCBI Taxonomy" id="1970"/>
    <lineage>
        <taxon>Bacteria</taxon>
        <taxon>Bacillati</taxon>
        <taxon>Actinomycetota</taxon>
        <taxon>Actinomycetes</taxon>
        <taxon>Kitasatosporales</taxon>
        <taxon>Streptomycetaceae</taxon>
        <taxon>Streptomyces</taxon>
    </lineage>
</organism>
<dbReference type="PANTHER" id="PTHR23517:SF2">
    <property type="entry name" value="MULTIDRUG RESISTANCE PROTEIN MDTH"/>
    <property type="match status" value="1"/>
</dbReference>
<evidence type="ECO:0000256" key="1">
    <source>
        <dbReference type="ARBA" id="ARBA00004651"/>
    </source>
</evidence>
<feature type="transmembrane region" description="Helical" evidence="8">
    <location>
        <begin position="7"/>
        <end position="23"/>
    </location>
</feature>
<keyword evidence="11" id="KW-1185">Reference proteome</keyword>
<feature type="transmembrane region" description="Helical" evidence="8">
    <location>
        <begin position="350"/>
        <end position="370"/>
    </location>
</feature>
<dbReference type="InterPro" id="IPR020846">
    <property type="entry name" value="MFS_dom"/>
</dbReference>
<dbReference type="PRINTS" id="PR01035">
    <property type="entry name" value="TCRTETA"/>
</dbReference>
<dbReference type="InterPro" id="IPR005829">
    <property type="entry name" value="Sugar_transporter_CS"/>
</dbReference>
<dbReference type="SUPFAM" id="SSF103473">
    <property type="entry name" value="MFS general substrate transporter"/>
    <property type="match status" value="1"/>
</dbReference>
<keyword evidence="4" id="KW-1003">Cell membrane</keyword>
<feature type="domain" description="Major facilitator superfamily (MFS) profile" evidence="9">
    <location>
        <begin position="1"/>
        <end position="378"/>
    </location>
</feature>
<dbReference type="InterPro" id="IPR001958">
    <property type="entry name" value="Tet-R_TetA/multi-R_MdtG-like"/>
</dbReference>
<dbReference type="PROSITE" id="PS00216">
    <property type="entry name" value="SUGAR_TRANSPORT_1"/>
    <property type="match status" value="1"/>
</dbReference>
<evidence type="ECO:0000256" key="8">
    <source>
        <dbReference type="SAM" id="Phobius"/>
    </source>
</evidence>
<proteinExistence type="inferred from homology"/>
<evidence type="ECO:0000256" key="2">
    <source>
        <dbReference type="ARBA" id="ARBA00007520"/>
    </source>
</evidence>
<dbReference type="GO" id="GO:0005886">
    <property type="term" value="C:plasma membrane"/>
    <property type="evidence" value="ECO:0007669"/>
    <property type="project" value="UniProtKB-SubCell"/>
</dbReference>
<accession>A0A7Y7AZI6</accession>
<keyword evidence="3" id="KW-0813">Transport</keyword>
<dbReference type="EMBL" id="JABBXF010000002">
    <property type="protein sequence ID" value="NVK76253.1"/>
    <property type="molecule type" value="Genomic_DNA"/>
</dbReference>
<evidence type="ECO:0000259" key="9">
    <source>
        <dbReference type="PROSITE" id="PS50850"/>
    </source>
</evidence>
<feature type="transmembrane region" description="Helical" evidence="8">
    <location>
        <begin position="122"/>
        <end position="144"/>
    </location>
</feature>
<feature type="transmembrane region" description="Helical" evidence="8">
    <location>
        <begin position="62"/>
        <end position="81"/>
    </location>
</feature>
<dbReference type="Gene3D" id="1.20.1250.20">
    <property type="entry name" value="MFS general substrate transporter like domains"/>
    <property type="match status" value="1"/>
</dbReference>
<evidence type="ECO:0000313" key="10">
    <source>
        <dbReference type="EMBL" id="NVK76253.1"/>
    </source>
</evidence>
<dbReference type="AlphaFoldDB" id="A0A7Y7AZI6"/>
<protein>
    <submittedName>
        <fullName evidence="10">MFS transporter</fullName>
    </submittedName>
</protein>
<dbReference type="PANTHER" id="PTHR23517">
    <property type="entry name" value="RESISTANCE PROTEIN MDTM, PUTATIVE-RELATED-RELATED"/>
    <property type="match status" value="1"/>
</dbReference>
<feature type="transmembrane region" description="Helical" evidence="8">
    <location>
        <begin position="263"/>
        <end position="280"/>
    </location>
</feature>
<feature type="transmembrane region" description="Helical" evidence="8">
    <location>
        <begin position="35"/>
        <end position="55"/>
    </location>
</feature>
<evidence type="ECO:0000256" key="6">
    <source>
        <dbReference type="ARBA" id="ARBA00022989"/>
    </source>
</evidence>
<evidence type="ECO:0000256" key="7">
    <source>
        <dbReference type="ARBA" id="ARBA00023136"/>
    </source>
</evidence>
<dbReference type="PROSITE" id="PS50850">
    <property type="entry name" value="MFS"/>
    <property type="match status" value="1"/>
</dbReference>
<feature type="transmembrane region" description="Helical" evidence="8">
    <location>
        <begin position="286"/>
        <end position="303"/>
    </location>
</feature>
<name>A0A7Y7AZI6_STRMO</name>
<comment type="caution">
    <text evidence="10">The sequence shown here is derived from an EMBL/GenBank/DDBJ whole genome shotgun (WGS) entry which is preliminary data.</text>
</comment>
<feature type="transmembrane region" description="Helical" evidence="8">
    <location>
        <begin position="324"/>
        <end position="344"/>
    </location>
</feature>
<evidence type="ECO:0000256" key="3">
    <source>
        <dbReference type="ARBA" id="ARBA00022448"/>
    </source>
</evidence>
<evidence type="ECO:0000256" key="4">
    <source>
        <dbReference type="ARBA" id="ARBA00022475"/>
    </source>
</evidence>
<keyword evidence="5 8" id="KW-0812">Transmembrane</keyword>
<dbReference type="InterPro" id="IPR011701">
    <property type="entry name" value="MFS"/>
</dbReference>
<dbReference type="RefSeq" id="WP_171078053.1">
    <property type="nucleotide sequence ID" value="NZ_BNBU01000007.1"/>
</dbReference>
<dbReference type="Proteomes" id="UP000587462">
    <property type="component" value="Unassembled WGS sequence"/>
</dbReference>
<dbReference type="InterPro" id="IPR036259">
    <property type="entry name" value="MFS_trans_sf"/>
</dbReference>
<keyword evidence="7 8" id="KW-0472">Membrane</keyword>
<gene>
    <name evidence="10" type="ORF">HG542_01105</name>
</gene>
<comment type="similarity">
    <text evidence="2">Belongs to the major facilitator superfamily. TCR/Tet family.</text>
</comment>
<feature type="transmembrane region" description="Helical" evidence="8">
    <location>
        <begin position="150"/>
        <end position="168"/>
    </location>
</feature>
<dbReference type="Pfam" id="PF07690">
    <property type="entry name" value="MFS_1"/>
    <property type="match status" value="1"/>
</dbReference>
<comment type="subcellular location">
    <subcellularLocation>
        <location evidence="1">Cell membrane</location>
        <topology evidence="1">Multi-pass membrane protein</topology>
    </subcellularLocation>
</comment>
<feature type="transmembrane region" description="Helical" evidence="8">
    <location>
        <begin position="87"/>
        <end position="110"/>
    </location>
</feature>
<dbReference type="GO" id="GO:0022857">
    <property type="term" value="F:transmembrane transporter activity"/>
    <property type="evidence" value="ECO:0007669"/>
    <property type="project" value="InterPro"/>
</dbReference>
<feature type="transmembrane region" description="Helical" evidence="8">
    <location>
        <begin position="197"/>
        <end position="215"/>
    </location>
</feature>
<sequence length="385" mass="39203">MWTGSLINHAGAFVVPFFAYYLTGRQGFGPAQVGLVATLYGAGGVASTVAAGAAADRFGRRPTLLVSQLAAAATTLAVGLADGFGSIAVLAFILGFTSYGAAPVLSALVADVVPEPDRKRAYALHYWAVNLGFAAAPVLAGLLAGHDYRWLFAGDALTTALCAVLIAWRVPEVRTANAGTAEPTSGAGLLHALRDRALLTLLPAVFAMVLVYTQYQVTQPLAMRAAGLSPAVYGLVSAVNGAVIVVFQPLVARLADRCDDARLLAAGALLLGAGMASTAFDHSAAAFAVSVAVWTLGEAIAMPTSNAVVSRLAPPGLQGRYQGLYAMTWALAAVAAPLAGGWTFSRFGAAPVWAGCLVLGALAAGGAVVLRNSPLRQPTSSPQAA</sequence>